<name>A0A074Y346_AURSE</name>
<accession>A0A074Y346</accession>
<dbReference type="InterPro" id="IPR049207">
    <property type="entry name" value="DUF4246_N"/>
</dbReference>
<dbReference type="InterPro" id="IPR025340">
    <property type="entry name" value="DUF4246"/>
</dbReference>
<organism evidence="3 4">
    <name type="scientific">Aureobasidium subglaciale (strain EXF-2481)</name>
    <name type="common">Aureobasidium pullulans var. subglaciale</name>
    <dbReference type="NCBI Taxonomy" id="1043005"/>
    <lineage>
        <taxon>Eukaryota</taxon>
        <taxon>Fungi</taxon>
        <taxon>Dikarya</taxon>
        <taxon>Ascomycota</taxon>
        <taxon>Pezizomycotina</taxon>
        <taxon>Dothideomycetes</taxon>
        <taxon>Dothideomycetidae</taxon>
        <taxon>Dothideales</taxon>
        <taxon>Saccotheciaceae</taxon>
        <taxon>Aureobasidium</taxon>
    </lineage>
</organism>
<feature type="domain" description="DUF4246" evidence="2">
    <location>
        <begin position="21"/>
        <end position="81"/>
    </location>
</feature>
<dbReference type="AlphaFoldDB" id="A0A074Y346"/>
<evidence type="ECO:0000313" key="4">
    <source>
        <dbReference type="Proteomes" id="UP000030641"/>
    </source>
</evidence>
<dbReference type="PANTHER" id="PTHR33119:SF1">
    <property type="entry name" value="FE2OG DIOXYGENASE DOMAIN-CONTAINING PROTEIN"/>
    <property type="match status" value="1"/>
</dbReference>
<reference evidence="3 4" key="1">
    <citation type="journal article" date="2014" name="BMC Genomics">
        <title>Genome sequencing of four Aureobasidium pullulans varieties: biotechnological potential, stress tolerance, and description of new species.</title>
        <authorList>
            <person name="Gostin Ar C."/>
            <person name="Ohm R.A."/>
            <person name="Kogej T."/>
            <person name="Sonjak S."/>
            <person name="Turk M."/>
            <person name="Zajc J."/>
            <person name="Zalar P."/>
            <person name="Grube M."/>
            <person name="Sun H."/>
            <person name="Han J."/>
            <person name="Sharma A."/>
            <person name="Chiniquy J."/>
            <person name="Ngan C.Y."/>
            <person name="Lipzen A."/>
            <person name="Barry K."/>
            <person name="Grigoriev I.V."/>
            <person name="Gunde-Cimerman N."/>
        </authorList>
    </citation>
    <scope>NUCLEOTIDE SEQUENCE [LARGE SCALE GENOMIC DNA]</scope>
    <source>
        <strain evidence="3 4">EXF-2481</strain>
    </source>
</reference>
<dbReference type="InterPro" id="IPR049192">
    <property type="entry name" value="DUF4246_C"/>
</dbReference>
<dbReference type="RefSeq" id="XP_013338864.1">
    <property type="nucleotide sequence ID" value="XM_013483410.1"/>
</dbReference>
<dbReference type="Pfam" id="PF14033">
    <property type="entry name" value="DUF4246"/>
    <property type="match status" value="1"/>
</dbReference>
<sequence length="711" mass="81473">MAPPFADPPRFDNSGCGPLAVPGFGFPLEHELHPEDRFTHGVREWFQEPNITARELAMLCLMDNITDKPTWSTDVFDDTIVLQLGQEAMRSHLISPKAWDWCLLELQDKARFYQSTGRILVYNTGVVICKSNLKVDEETWTVIKDELSILEPSSHSDTTILDSLSGTPQQTHRLVDPFLYPLVYGKSRVLAKGGLVPLNDMFQQLSKCNIAPNIPVEGYHLLHRTTLAAASRWKMHRQRGPSWSTNFQRLPCEVDFLEEPSKGVRITSYINGLHPRNHGLYHAIERLISTSIEPWNDVLIKQGCGHFPTRIKTYGVSYGPPSPDFDRFTEAGKHPGSESYYAAIEDAKAYCAQPDDFPYDSSDDEVDYPWLEYGMPDDWDAWCRSGKDLARPVRGKYFRLYHFVHPEPGTAYTYQQWKAGQAWEAIVKRKPTDHQPVVEEKTAQIPHKAYRVALHEAFQQKGLQVIVKIDRIELNPSEPRFPGSDWHIEGLHNEHIVANSVYILEEENTSEPRIDFRQETRLDPDTFDHEHDLKAFLQVFDVPYKQQILGGSLETPPSLQRLGSVNLPVGRLLAWPNVLHHRITPFELVDKTRPGRRTFLTLSLVDPNYRICSTRNVPPQNHVWWAEQALAAALPRNVAVPREILDHIDSYTDNWPMGLEEATKVRGQVVKEQKDHERNLMNCPLGFYEFNVDEYNLGDFPSLPWMELGTS</sequence>
<protein>
    <submittedName>
        <fullName evidence="3">Uncharacterized protein</fullName>
    </submittedName>
</protein>
<dbReference type="InParanoid" id="A0A074Y346"/>
<proteinExistence type="predicted"/>
<dbReference type="Pfam" id="PF21666">
    <property type="entry name" value="DUF4246_N"/>
    <property type="match status" value="1"/>
</dbReference>
<dbReference type="Proteomes" id="UP000030641">
    <property type="component" value="Unassembled WGS sequence"/>
</dbReference>
<dbReference type="GeneID" id="25367862"/>
<gene>
    <name evidence="3" type="ORF">AUEXF2481DRAFT_45131</name>
</gene>
<dbReference type="STRING" id="1043005.A0A074Y346"/>
<dbReference type="HOGENOM" id="CLU_012066_2_0_1"/>
<evidence type="ECO:0000313" key="3">
    <source>
        <dbReference type="EMBL" id="KEQ90379.1"/>
    </source>
</evidence>
<dbReference type="OrthoDB" id="415532at2759"/>
<evidence type="ECO:0000259" key="2">
    <source>
        <dbReference type="Pfam" id="PF21666"/>
    </source>
</evidence>
<dbReference type="EMBL" id="KL584792">
    <property type="protein sequence ID" value="KEQ90379.1"/>
    <property type="molecule type" value="Genomic_DNA"/>
</dbReference>
<dbReference type="PANTHER" id="PTHR33119">
    <property type="entry name" value="IFI3P"/>
    <property type="match status" value="1"/>
</dbReference>
<dbReference type="OMA" id="TYGVEWE"/>
<evidence type="ECO:0000259" key="1">
    <source>
        <dbReference type="Pfam" id="PF14033"/>
    </source>
</evidence>
<feature type="domain" description="DUF4246" evidence="1">
    <location>
        <begin position="97"/>
        <end position="627"/>
    </location>
</feature>
<keyword evidence="4" id="KW-1185">Reference proteome</keyword>